<reference evidence="1 2" key="1">
    <citation type="submission" date="2014-06" db="EMBL/GenBank/DDBJ databases">
        <title>The genome of the endonuclear symbiont Nucleicultrix amoebiphila.</title>
        <authorList>
            <person name="Schulz F."/>
            <person name="Horn M."/>
        </authorList>
    </citation>
    <scope>NUCLEOTIDE SEQUENCE [LARGE SCALE GENOMIC DNA]</scope>
    <source>
        <strain evidence="1 2">FS5</strain>
    </source>
</reference>
<dbReference type="KEGG" id="naf:GQ61_06875"/>
<name>A0A1W6N5K1_9PROT</name>
<keyword evidence="2" id="KW-1185">Reference proteome</keyword>
<dbReference type="STRING" id="1414854.GQ61_06875"/>
<dbReference type="Proteomes" id="UP000237351">
    <property type="component" value="Chromosome"/>
</dbReference>
<evidence type="ECO:0000313" key="2">
    <source>
        <dbReference type="Proteomes" id="UP000237351"/>
    </source>
</evidence>
<gene>
    <name evidence="1" type="ORF">GQ61_06875</name>
</gene>
<evidence type="ECO:0000313" key="1">
    <source>
        <dbReference type="EMBL" id="ARN85058.1"/>
    </source>
</evidence>
<dbReference type="AlphaFoldDB" id="A0A1W6N5K1"/>
<proteinExistence type="predicted"/>
<organism evidence="1 2">
    <name type="scientific">Candidatus Nucleicultrix amoebiphila FS5</name>
    <dbReference type="NCBI Taxonomy" id="1414854"/>
    <lineage>
        <taxon>Bacteria</taxon>
        <taxon>Pseudomonadati</taxon>
        <taxon>Pseudomonadota</taxon>
        <taxon>Alphaproteobacteria</taxon>
        <taxon>Holosporales</taxon>
        <taxon>Candidatus Nucleicultricaceae</taxon>
        <taxon>Candidatus Nucleicultrix</taxon>
    </lineage>
</organism>
<accession>A0A1W6N5K1</accession>
<sequence>MSNKLRLKPLLYVVHCVDTEGPLEETLEATFERLRKERKIDLPPSLLTLKALQNKEIDLGGSENEIAEYLSPSRLAYLSTWQAVEDMILKATDHKYRLDHSGSDGSLYTYSWFIIDVVGYKDNPRRKAIGFHTVWDQYQHILKDRFFNDVFGWHFHTVPPTHNALHYNTCWTNNDFHEQVLSRKIIERKWFPFLFRSGGVIERNDLNYWLERFIPFDYSNQNNKFSQFSPGCQSDWRHSPTQWGAYHPSFYDYRRPGQMKRSIFRCLDVKTPGCVLDDHEVKNAFHQARETGVAVLAYTNHDRRDIRPEIEYAWNLINSISKDFPDVEWQYTNALDAAKNYLNIEENSKLSIELEYQDELLTIHSNQPLFTNDLFLAIKEKGDIYYRDNVTIESETSWSYYSPRWSSIESIGVGAVTSCGQSVCKVLTF</sequence>
<protein>
    <submittedName>
        <fullName evidence="1">Uncharacterized protein</fullName>
    </submittedName>
</protein>
<dbReference type="EMBL" id="CP008743">
    <property type="protein sequence ID" value="ARN85058.1"/>
    <property type="molecule type" value="Genomic_DNA"/>
</dbReference>